<evidence type="ECO:0000313" key="2">
    <source>
        <dbReference type="EMBL" id="SMH42404.1"/>
    </source>
</evidence>
<keyword evidence="3" id="KW-1185">Reference proteome</keyword>
<dbReference type="Gene3D" id="1.10.10.10">
    <property type="entry name" value="Winged helix-like DNA-binding domain superfamily/Winged helix DNA-binding domain"/>
    <property type="match status" value="1"/>
</dbReference>
<gene>
    <name evidence="2" type="ORF">SAMN06295885_1972</name>
</gene>
<dbReference type="PROSITE" id="PS01125">
    <property type="entry name" value="ROK"/>
    <property type="match status" value="1"/>
</dbReference>
<dbReference type="Proteomes" id="UP000193711">
    <property type="component" value="Unassembled WGS sequence"/>
</dbReference>
<dbReference type="OrthoDB" id="3189808at2"/>
<proteinExistence type="inferred from homology"/>
<dbReference type="GO" id="GO:0016301">
    <property type="term" value="F:kinase activity"/>
    <property type="evidence" value="ECO:0007669"/>
    <property type="project" value="UniProtKB-KW"/>
</dbReference>
<dbReference type="AlphaFoldDB" id="A0A1X7NVV2"/>
<organism evidence="2 3">
    <name type="scientific">Rathayibacter oskolensis</name>
    <dbReference type="NCBI Taxonomy" id="1891671"/>
    <lineage>
        <taxon>Bacteria</taxon>
        <taxon>Bacillati</taxon>
        <taxon>Actinomycetota</taxon>
        <taxon>Actinomycetes</taxon>
        <taxon>Micrococcales</taxon>
        <taxon>Microbacteriaceae</taxon>
        <taxon>Rathayibacter</taxon>
    </lineage>
</organism>
<dbReference type="PANTHER" id="PTHR18964">
    <property type="entry name" value="ROK (REPRESSOR, ORF, KINASE) FAMILY"/>
    <property type="match status" value="1"/>
</dbReference>
<dbReference type="PANTHER" id="PTHR18964:SF173">
    <property type="entry name" value="GLUCOKINASE"/>
    <property type="match status" value="1"/>
</dbReference>
<dbReference type="InterPro" id="IPR000600">
    <property type="entry name" value="ROK"/>
</dbReference>
<dbReference type="InterPro" id="IPR043129">
    <property type="entry name" value="ATPase_NBD"/>
</dbReference>
<accession>A0A1X7NVV2</accession>
<evidence type="ECO:0000313" key="3">
    <source>
        <dbReference type="Proteomes" id="UP000193711"/>
    </source>
</evidence>
<keyword evidence="2" id="KW-0418">Kinase</keyword>
<dbReference type="SUPFAM" id="SSF46785">
    <property type="entry name" value="Winged helix' DNA-binding domain"/>
    <property type="match status" value="1"/>
</dbReference>
<dbReference type="EMBL" id="FXBM01000002">
    <property type="protein sequence ID" value="SMH42404.1"/>
    <property type="molecule type" value="Genomic_DNA"/>
</dbReference>
<dbReference type="SUPFAM" id="SSF53067">
    <property type="entry name" value="Actin-like ATPase domain"/>
    <property type="match status" value="1"/>
</dbReference>
<dbReference type="STRING" id="1891671.SAMN06295885_1972"/>
<protein>
    <submittedName>
        <fullName evidence="2">Sugar kinase of the NBD/HSP70 family, may contain an N-terminal HTH domain</fullName>
    </submittedName>
</protein>
<name>A0A1X7NVV2_9MICO</name>
<dbReference type="Gene3D" id="3.30.420.40">
    <property type="match status" value="2"/>
</dbReference>
<dbReference type="RefSeq" id="WP_085476446.1">
    <property type="nucleotide sequence ID" value="NZ_FXBM01000002.1"/>
</dbReference>
<dbReference type="InterPro" id="IPR036388">
    <property type="entry name" value="WH-like_DNA-bd_sf"/>
</dbReference>
<dbReference type="InterPro" id="IPR036390">
    <property type="entry name" value="WH_DNA-bd_sf"/>
</dbReference>
<comment type="similarity">
    <text evidence="1">Belongs to the ROK (NagC/XylR) family.</text>
</comment>
<evidence type="ECO:0000256" key="1">
    <source>
        <dbReference type="ARBA" id="ARBA00006479"/>
    </source>
</evidence>
<sequence length="423" mass="44453">MATSSSLRFAAQTDSTTSLLAIVDLVRTGAARTKPELGRATGLGRGVITQRLDQATEMGYLEESTFGPSSGGRAPRTLRFRAERGLILVCAAGALHLRVGVADLDGVVLARDHRDWDIAAGPVATIEAATTMLDALLAERDDDVPVWGVGIGLPGPVEFDSGRPVAPPIMPGWNGYDVRTPFVERYGAPVWVDNDSNLLALSERRRQRWGTRADLIYFKVGTGIGAALLTRGVLHRGASGAAGDIGHVRVAEGTHLCRCGKIGCLEAEAGGWALVRDARAAVAEGRSAALAALLEESGDITPVDISIAAQNGDPVSIELIQLSARLAGESVATLVNVFNPAAIVLGGAVAASGEMFLAGVRQRVYELSLPLATRDLQMVRSVGDEDEPLTGGAEMVREQLFDVSFPRWIADGRPGVSAMSVSS</sequence>
<keyword evidence="2" id="KW-0808">Transferase</keyword>
<dbReference type="Pfam" id="PF00480">
    <property type="entry name" value="ROK"/>
    <property type="match status" value="1"/>
</dbReference>
<dbReference type="InterPro" id="IPR049874">
    <property type="entry name" value="ROK_cs"/>
</dbReference>
<reference evidence="3" key="1">
    <citation type="submission" date="2017-04" db="EMBL/GenBank/DDBJ databases">
        <authorList>
            <person name="Varghese N."/>
            <person name="Submissions S."/>
        </authorList>
    </citation>
    <scope>NUCLEOTIDE SEQUENCE [LARGE SCALE GENOMIC DNA]</scope>
    <source>
        <strain evidence="3">VKM Ac-2121</strain>
    </source>
</reference>